<organism evidence="1 2">
    <name type="scientific">Irpex rosettiformis</name>
    <dbReference type="NCBI Taxonomy" id="378272"/>
    <lineage>
        <taxon>Eukaryota</taxon>
        <taxon>Fungi</taxon>
        <taxon>Dikarya</taxon>
        <taxon>Basidiomycota</taxon>
        <taxon>Agaricomycotina</taxon>
        <taxon>Agaricomycetes</taxon>
        <taxon>Polyporales</taxon>
        <taxon>Irpicaceae</taxon>
        <taxon>Irpex</taxon>
    </lineage>
</organism>
<gene>
    <name evidence="1" type="ORF">BDY19DRAFT_992206</name>
</gene>
<dbReference type="EMBL" id="MU274907">
    <property type="protein sequence ID" value="KAI0090795.1"/>
    <property type="molecule type" value="Genomic_DNA"/>
</dbReference>
<keyword evidence="2" id="KW-1185">Reference proteome</keyword>
<name>A0ACB8U941_9APHY</name>
<dbReference type="Proteomes" id="UP001055072">
    <property type="component" value="Unassembled WGS sequence"/>
</dbReference>
<sequence length="499" mass="53974">MKVFDDLLDWAYLGAALFASSSSTVDSYIANQSPIAKRKLLDNIGPSGSTCHGAKAGVVIASPRTYDPDYVYTWTRDSALVFKALIDQYKSGSDTSLRGLIDDFVASQARLQNVDNPSGPGTSGGLGEPKFNIDETAYNDPWGRPQRDGPALRATTIISYANWLIDNDNSSWVVEHLWPAVELDLDYVSSTWNESTFDLWEEVHSASFFTTAVQHRALREGASLGSKIGQTFSVPHYITQADNLLCFLQSYWNPSDGYITSNTGGGRTGKDSNSVLTSIHTFDPAAGCDATTFQPCSDKALSNLKAYVDSFRSIYGVNSGVSNTSAVAVGRYAEDIYYNGNPWYLSGFAVAEQLYDALIVWNAEGFLDVTPTSLAFFQQFSDDVDIGTYADSTPTFKLLTNAVKSFADGFIEVNAKYTPPDGSLAEQFDRNNGTPTSATDLTWSYAAALTAFAARDGFSSPSWGAKGLNVPGGCPNVDEAGYQKPLAALHGSEQQVLQP</sequence>
<evidence type="ECO:0000313" key="1">
    <source>
        <dbReference type="EMBL" id="KAI0090795.1"/>
    </source>
</evidence>
<protein>
    <submittedName>
        <fullName evidence="1">Six-hairpin glycosidase-like protein</fullName>
    </submittedName>
</protein>
<comment type="caution">
    <text evidence="1">The sequence shown here is derived from an EMBL/GenBank/DDBJ whole genome shotgun (WGS) entry which is preliminary data.</text>
</comment>
<evidence type="ECO:0000313" key="2">
    <source>
        <dbReference type="Proteomes" id="UP001055072"/>
    </source>
</evidence>
<proteinExistence type="predicted"/>
<accession>A0ACB8U941</accession>
<reference evidence="1" key="1">
    <citation type="journal article" date="2021" name="Environ. Microbiol.">
        <title>Gene family expansions and transcriptome signatures uncover fungal adaptations to wood decay.</title>
        <authorList>
            <person name="Hage H."/>
            <person name="Miyauchi S."/>
            <person name="Viragh M."/>
            <person name="Drula E."/>
            <person name="Min B."/>
            <person name="Chaduli D."/>
            <person name="Navarro D."/>
            <person name="Favel A."/>
            <person name="Norest M."/>
            <person name="Lesage-Meessen L."/>
            <person name="Balint B."/>
            <person name="Merenyi Z."/>
            <person name="de Eugenio L."/>
            <person name="Morin E."/>
            <person name="Martinez A.T."/>
            <person name="Baldrian P."/>
            <person name="Stursova M."/>
            <person name="Martinez M.J."/>
            <person name="Novotny C."/>
            <person name="Magnuson J.K."/>
            <person name="Spatafora J.W."/>
            <person name="Maurice S."/>
            <person name="Pangilinan J."/>
            <person name="Andreopoulos W."/>
            <person name="LaButti K."/>
            <person name="Hundley H."/>
            <person name="Na H."/>
            <person name="Kuo A."/>
            <person name="Barry K."/>
            <person name="Lipzen A."/>
            <person name="Henrissat B."/>
            <person name="Riley R."/>
            <person name="Ahrendt S."/>
            <person name="Nagy L.G."/>
            <person name="Grigoriev I.V."/>
            <person name="Martin F."/>
            <person name="Rosso M.N."/>
        </authorList>
    </citation>
    <scope>NUCLEOTIDE SEQUENCE</scope>
    <source>
        <strain evidence="1">CBS 384.51</strain>
    </source>
</reference>